<feature type="compositionally biased region" description="Basic and acidic residues" evidence="1">
    <location>
        <begin position="60"/>
        <end position="69"/>
    </location>
</feature>
<feature type="compositionally biased region" description="Basic and acidic residues" evidence="1">
    <location>
        <begin position="387"/>
        <end position="397"/>
    </location>
</feature>
<feature type="region of interest" description="Disordered" evidence="1">
    <location>
        <begin position="32"/>
        <end position="178"/>
    </location>
</feature>
<dbReference type="HOGENOM" id="CLU_598542_0_0_1"/>
<sequence length="457" mass="49629">MPNVNVEAALAPFYSPLTERKPDLPAVLVSPRARVGPLNPPSEKGATVPRGERSLLGLEESLRGEREKLPLSVRLQETQSPGPKAPTLVPPTQESLVTASVKPAEPAAPVERKETPIEPHSLKRTFGPVASQRPTPVQPSPASEIKTTPRPAVPEPPKQTVPPTRTEEQPKIPPSLEVKTDVAAVPPFPSVEAALRPFVPLWSPHQAPLAVPLPEPVSAKSDRPASSAPISEKAKSPSPAAGGVEEGEVGEVTTDRLEERYDDDRDRDRPYRRSRSPDRRRTPYDDPGYDSRRYPSSPPRRPAYDEHRPRSPSYFGPSRSPPPNAPRSPRYGQRSPRWTPRDRSPPRGPRHPPPVSPVFQPHAGPSTPGYRAPPPGPSRGYPPSAPRAEHAFREGCEGTRAPPLGPRALYGQSPYGPPRAPFPPPFGGRGGGPPPMAPRGNFPPRPGWRGRGRGSFR</sequence>
<accession>M5G844</accession>
<evidence type="ECO:0000313" key="2">
    <source>
        <dbReference type="EMBL" id="EJU06386.1"/>
    </source>
</evidence>
<protein>
    <submittedName>
        <fullName evidence="2">Uncharacterized protein</fullName>
    </submittedName>
</protein>
<dbReference type="STRING" id="1858805.M5G844"/>
<organism evidence="2 3">
    <name type="scientific">Dacryopinax primogenitus (strain DJM 731)</name>
    <name type="common">Brown rot fungus</name>
    <dbReference type="NCBI Taxonomy" id="1858805"/>
    <lineage>
        <taxon>Eukaryota</taxon>
        <taxon>Fungi</taxon>
        <taxon>Dikarya</taxon>
        <taxon>Basidiomycota</taxon>
        <taxon>Agaricomycotina</taxon>
        <taxon>Dacrymycetes</taxon>
        <taxon>Dacrymycetales</taxon>
        <taxon>Dacrymycetaceae</taxon>
        <taxon>Dacryopinax</taxon>
    </lineage>
</organism>
<dbReference type="Proteomes" id="UP000030653">
    <property type="component" value="Unassembled WGS sequence"/>
</dbReference>
<evidence type="ECO:0000256" key="1">
    <source>
        <dbReference type="SAM" id="MobiDB-lite"/>
    </source>
</evidence>
<keyword evidence="3" id="KW-1185">Reference proteome</keyword>
<feature type="compositionally biased region" description="Basic and acidic residues" evidence="1">
    <location>
        <begin position="110"/>
        <end position="121"/>
    </location>
</feature>
<dbReference type="GeneID" id="63692132"/>
<feature type="compositionally biased region" description="Pro residues" evidence="1">
    <location>
        <begin position="151"/>
        <end position="160"/>
    </location>
</feature>
<dbReference type="RefSeq" id="XP_040633280.1">
    <property type="nucleotide sequence ID" value="XM_040777070.1"/>
</dbReference>
<dbReference type="OrthoDB" id="10690675at2759"/>
<feature type="compositionally biased region" description="Low complexity" evidence="1">
    <location>
        <begin position="357"/>
        <end position="370"/>
    </location>
</feature>
<evidence type="ECO:0000313" key="3">
    <source>
        <dbReference type="Proteomes" id="UP000030653"/>
    </source>
</evidence>
<name>M5G844_DACPD</name>
<dbReference type="AlphaFoldDB" id="M5G844"/>
<feature type="compositionally biased region" description="Pro residues" evidence="1">
    <location>
        <begin position="415"/>
        <end position="446"/>
    </location>
</feature>
<dbReference type="EMBL" id="JH795855">
    <property type="protein sequence ID" value="EJU06386.1"/>
    <property type="molecule type" value="Genomic_DNA"/>
</dbReference>
<feature type="region of interest" description="Disordered" evidence="1">
    <location>
        <begin position="205"/>
        <end position="457"/>
    </location>
</feature>
<proteinExistence type="predicted"/>
<dbReference type="OMA" id="SYKPKYP"/>
<feature type="compositionally biased region" description="Basic and acidic residues" evidence="1">
    <location>
        <begin position="253"/>
        <end position="293"/>
    </location>
</feature>
<reference evidence="2 3" key="1">
    <citation type="journal article" date="2012" name="Science">
        <title>The Paleozoic origin of enzymatic lignin decomposition reconstructed from 31 fungal genomes.</title>
        <authorList>
            <person name="Floudas D."/>
            <person name="Binder M."/>
            <person name="Riley R."/>
            <person name="Barry K."/>
            <person name="Blanchette R.A."/>
            <person name="Henrissat B."/>
            <person name="Martinez A.T."/>
            <person name="Otillar R."/>
            <person name="Spatafora J.W."/>
            <person name="Yadav J.S."/>
            <person name="Aerts A."/>
            <person name="Benoit I."/>
            <person name="Boyd A."/>
            <person name="Carlson A."/>
            <person name="Copeland A."/>
            <person name="Coutinho P.M."/>
            <person name="de Vries R.P."/>
            <person name="Ferreira P."/>
            <person name="Findley K."/>
            <person name="Foster B."/>
            <person name="Gaskell J."/>
            <person name="Glotzer D."/>
            <person name="Gorecki P."/>
            <person name="Heitman J."/>
            <person name="Hesse C."/>
            <person name="Hori C."/>
            <person name="Igarashi K."/>
            <person name="Jurgens J.A."/>
            <person name="Kallen N."/>
            <person name="Kersten P."/>
            <person name="Kohler A."/>
            <person name="Kuees U."/>
            <person name="Kumar T.K.A."/>
            <person name="Kuo A."/>
            <person name="LaButti K."/>
            <person name="Larrondo L.F."/>
            <person name="Lindquist E."/>
            <person name="Ling A."/>
            <person name="Lombard V."/>
            <person name="Lucas S."/>
            <person name="Lundell T."/>
            <person name="Martin R."/>
            <person name="McLaughlin D.J."/>
            <person name="Morgenstern I."/>
            <person name="Morin E."/>
            <person name="Murat C."/>
            <person name="Nagy L.G."/>
            <person name="Nolan M."/>
            <person name="Ohm R.A."/>
            <person name="Patyshakuliyeva A."/>
            <person name="Rokas A."/>
            <person name="Ruiz-Duenas F.J."/>
            <person name="Sabat G."/>
            <person name="Salamov A."/>
            <person name="Samejima M."/>
            <person name="Schmutz J."/>
            <person name="Slot J.C."/>
            <person name="St John F."/>
            <person name="Stenlid J."/>
            <person name="Sun H."/>
            <person name="Sun S."/>
            <person name="Syed K."/>
            <person name="Tsang A."/>
            <person name="Wiebenga A."/>
            <person name="Young D."/>
            <person name="Pisabarro A."/>
            <person name="Eastwood D.C."/>
            <person name="Martin F."/>
            <person name="Cullen D."/>
            <person name="Grigoriev I.V."/>
            <person name="Hibbett D.S."/>
        </authorList>
    </citation>
    <scope>NUCLEOTIDE SEQUENCE [LARGE SCALE GENOMIC DNA]</scope>
    <source>
        <strain evidence="2 3">DJM-731 SS1</strain>
    </source>
</reference>
<feature type="compositionally biased region" description="Basic residues" evidence="1">
    <location>
        <begin position="448"/>
        <end position="457"/>
    </location>
</feature>
<gene>
    <name evidence="2" type="ORF">DACRYDRAFT_92406</name>
</gene>